<protein>
    <submittedName>
        <fullName evidence="1">Uncharacterized protein</fullName>
    </submittedName>
</protein>
<proteinExistence type="predicted"/>
<dbReference type="AlphaFoldDB" id="A0A5B7FTE1"/>
<evidence type="ECO:0000313" key="1">
    <source>
        <dbReference type="EMBL" id="MPC48575.1"/>
    </source>
</evidence>
<name>A0A5B7FTE1_PORTR</name>
<evidence type="ECO:0000313" key="2">
    <source>
        <dbReference type="Proteomes" id="UP000324222"/>
    </source>
</evidence>
<comment type="caution">
    <text evidence="1">The sequence shown here is derived from an EMBL/GenBank/DDBJ whole genome shotgun (WGS) entry which is preliminary data.</text>
</comment>
<organism evidence="1 2">
    <name type="scientific">Portunus trituberculatus</name>
    <name type="common">Swimming crab</name>
    <name type="synonym">Neptunus trituberculatus</name>
    <dbReference type="NCBI Taxonomy" id="210409"/>
    <lineage>
        <taxon>Eukaryota</taxon>
        <taxon>Metazoa</taxon>
        <taxon>Ecdysozoa</taxon>
        <taxon>Arthropoda</taxon>
        <taxon>Crustacea</taxon>
        <taxon>Multicrustacea</taxon>
        <taxon>Malacostraca</taxon>
        <taxon>Eumalacostraca</taxon>
        <taxon>Eucarida</taxon>
        <taxon>Decapoda</taxon>
        <taxon>Pleocyemata</taxon>
        <taxon>Brachyura</taxon>
        <taxon>Eubrachyura</taxon>
        <taxon>Portunoidea</taxon>
        <taxon>Portunidae</taxon>
        <taxon>Portuninae</taxon>
        <taxon>Portunus</taxon>
    </lineage>
</organism>
<dbReference type="Proteomes" id="UP000324222">
    <property type="component" value="Unassembled WGS sequence"/>
</dbReference>
<keyword evidence="2" id="KW-1185">Reference proteome</keyword>
<dbReference type="EMBL" id="VSRR010008359">
    <property type="protein sequence ID" value="MPC48575.1"/>
    <property type="molecule type" value="Genomic_DNA"/>
</dbReference>
<reference evidence="1 2" key="1">
    <citation type="submission" date="2019-05" db="EMBL/GenBank/DDBJ databases">
        <title>Another draft genome of Portunus trituberculatus and its Hox gene families provides insights of decapod evolution.</title>
        <authorList>
            <person name="Jeong J.-H."/>
            <person name="Song I."/>
            <person name="Kim S."/>
            <person name="Choi T."/>
            <person name="Kim D."/>
            <person name="Ryu S."/>
            <person name="Kim W."/>
        </authorList>
    </citation>
    <scope>NUCLEOTIDE SEQUENCE [LARGE SCALE GENOMIC DNA]</scope>
    <source>
        <tissue evidence="1">Muscle</tissue>
    </source>
</reference>
<gene>
    <name evidence="1" type="ORF">E2C01_042352</name>
</gene>
<sequence length="151" mass="16751">MEQRKPSEEMFGRYRVYLPRRVTEHEGRRNTKLRANYGSRGGTLGSREGSYLRQVDRRLSRGMGSVREASGTCSLTGSEGGRFTVSSFSTYSFSFYSYPSSSSFSFSSSQFPLQAGDRRNVNTPGVDGLKCLARCGNSKGPIHVIASMAFR</sequence>
<accession>A0A5B7FTE1</accession>